<dbReference type="EMBL" id="JADOXO010000244">
    <property type="protein sequence ID" value="KAF9808292.1"/>
    <property type="molecule type" value="Genomic_DNA"/>
</dbReference>
<comment type="caution">
    <text evidence="1">The sequence shown here is derived from an EMBL/GenBank/DDBJ whole genome shotgun (WGS) entry which is preliminary data.</text>
</comment>
<name>A0A8H7NXC0_9APHY</name>
<proteinExistence type="predicted"/>
<dbReference type="Proteomes" id="UP000639403">
    <property type="component" value="Unassembled WGS sequence"/>
</dbReference>
<accession>A0A8H7NXC0</accession>
<gene>
    <name evidence="1" type="ORF">IEO21_07905</name>
</gene>
<reference evidence="1" key="1">
    <citation type="submission" date="2020-11" db="EMBL/GenBank/DDBJ databases">
        <authorList>
            <person name="Koelle M."/>
            <person name="Horta M.A.C."/>
            <person name="Nowrousian M."/>
            <person name="Ohm R.A."/>
            <person name="Benz P."/>
            <person name="Pilgard A."/>
        </authorList>
    </citation>
    <scope>NUCLEOTIDE SEQUENCE</scope>
    <source>
        <strain evidence="1">FPRL280</strain>
    </source>
</reference>
<organism evidence="1 2">
    <name type="scientific">Rhodonia placenta</name>
    <dbReference type="NCBI Taxonomy" id="104341"/>
    <lineage>
        <taxon>Eukaryota</taxon>
        <taxon>Fungi</taxon>
        <taxon>Dikarya</taxon>
        <taxon>Basidiomycota</taxon>
        <taxon>Agaricomycotina</taxon>
        <taxon>Agaricomycetes</taxon>
        <taxon>Polyporales</taxon>
        <taxon>Adustoporiaceae</taxon>
        <taxon>Rhodonia</taxon>
    </lineage>
</organism>
<dbReference type="AlphaFoldDB" id="A0A8H7NXC0"/>
<protein>
    <submittedName>
        <fullName evidence="1">Uncharacterized protein</fullName>
    </submittedName>
</protein>
<reference evidence="1" key="2">
    <citation type="journal article" name="Front. Microbiol.">
        <title>Degradative Capacity of Two Strains of Rhodonia placenta: From Phenotype to Genotype.</title>
        <authorList>
            <person name="Kolle M."/>
            <person name="Horta M.A.C."/>
            <person name="Nowrousian M."/>
            <person name="Ohm R.A."/>
            <person name="Benz J.P."/>
            <person name="Pilgard A."/>
        </authorList>
    </citation>
    <scope>NUCLEOTIDE SEQUENCE</scope>
    <source>
        <strain evidence="1">FPRL280</strain>
    </source>
</reference>
<sequence>MTVFQLITSISRYSAHISPSSLKCPSSSVERCVKISIHLRTTTMRFSTMHFARLDCSSCNKTWTRAA</sequence>
<evidence type="ECO:0000313" key="2">
    <source>
        <dbReference type="Proteomes" id="UP000639403"/>
    </source>
</evidence>
<evidence type="ECO:0000313" key="1">
    <source>
        <dbReference type="EMBL" id="KAF9808292.1"/>
    </source>
</evidence>